<evidence type="ECO:0000256" key="7">
    <source>
        <dbReference type="ARBA" id="ARBA00023136"/>
    </source>
</evidence>
<feature type="transmembrane region" description="Helical" evidence="8">
    <location>
        <begin position="259"/>
        <end position="276"/>
    </location>
</feature>
<feature type="transmembrane region" description="Helical" evidence="8">
    <location>
        <begin position="67"/>
        <end position="94"/>
    </location>
</feature>
<keyword evidence="6 8" id="KW-1133">Transmembrane helix</keyword>
<dbReference type="GO" id="GO:0015129">
    <property type="term" value="F:lactate transmembrane transporter activity"/>
    <property type="evidence" value="ECO:0007669"/>
    <property type="project" value="UniProtKB-UniRule"/>
</dbReference>
<dbReference type="PANTHER" id="PTHR30003:SF0">
    <property type="entry name" value="GLYCOLATE PERMEASE GLCA-RELATED"/>
    <property type="match status" value="1"/>
</dbReference>
<evidence type="ECO:0000256" key="4">
    <source>
        <dbReference type="ARBA" id="ARBA00022475"/>
    </source>
</evidence>
<reference evidence="9" key="1">
    <citation type="journal article" date="2005" name="Environ. Microbiol.">
        <title>Genetic and functional properties of uncultivated thermophilic crenarchaeotes from a subsurface gold mine as revealed by analysis of genome fragments.</title>
        <authorList>
            <person name="Nunoura T."/>
            <person name="Hirayama H."/>
            <person name="Takami H."/>
            <person name="Oida H."/>
            <person name="Nishi S."/>
            <person name="Shimamura S."/>
            <person name="Suzuki Y."/>
            <person name="Inagaki F."/>
            <person name="Takai K."/>
            <person name="Nealson K.H."/>
            <person name="Horikoshi K."/>
        </authorList>
    </citation>
    <scope>NUCLEOTIDE SEQUENCE</scope>
</reference>
<feature type="transmembrane region" description="Helical" evidence="8">
    <location>
        <begin position="438"/>
        <end position="459"/>
    </location>
</feature>
<comment type="similarity">
    <text evidence="2 8">Belongs to the lactate permease family.</text>
</comment>
<comment type="subcellular location">
    <subcellularLocation>
        <location evidence="1 8">Cell membrane</location>
        <topology evidence="1 8">Multi-pass membrane protein</topology>
    </subcellularLocation>
</comment>
<feature type="transmembrane region" description="Helical" evidence="8">
    <location>
        <begin position="191"/>
        <end position="212"/>
    </location>
</feature>
<evidence type="ECO:0000313" key="9">
    <source>
        <dbReference type="EMBL" id="BAL56396.1"/>
    </source>
</evidence>
<accession>H5SJR0</accession>
<sequence>MLLAYHQNLDPLNNPWLSTLFAGLPVLVLFWLLVPMRWLAPKAGLGGAITALLVAIFVYGMPARMAFASFVHGVLFGMLPVGWTIFNAMLLYNITVETGQFAIMRRSVAELSADARIQAVLIGFSFGAFLEGAAGGGTPVAICGAIMVGLGFDPFLAAVLCLIANTSPVAYGGLGTPIIVLNGVTDLPGHQLSVMAGHQLPLLSCIIPLWMVRCMCGWKETLEVWPAIAVAGVSFAIFQYTFATFHLWTGAEMWPMTDIGGGIFSLVVTAVFLRYWKPRREWHYDNNGRVTAACTASGPARTPAHFAEASAVVAAADPPGVGEDKVPLTPGRIALAWTPFAIMSVLLMLTGIVRQMESKGPVKIVGRWQTNYLIPIPGLDHQVHRDARLHLVRAEEAVAFALGTLTPTPTSLPLANTAPTLLLAERFAPKPERAVFNFAWLTAPGTAVFLAALVSMLLLRMNGAQMKSVFAKTFFQMKIPIPTIAMMLGLSYVTRYGGLDATLGVAFASTGILYPFFAAILGWLGVFLTGTDAGSNALFGSLQKITANEIYTNHPDAFRYLSREQTQILICTANSTGGVMGKMIDAQSICVATAATHQIGREADIFKAVVWHSIILAAIVGLLTLLQAYVWPFTLLVPAASP</sequence>
<dbReference type="EMBL" id="AP011746">
    <property type="protein sequence ID" value="BAL56396.1"/>
    <property type="molecule type" value="Genomic_DNA"/>
</dbReference>
<evidence type="ECO:0000256" key="6">
    <source>
        <dbReference type="ARBA" id="ARBA00022989"/>
    </source>
</evidence>
<keyword evidence="7 8" id="KW-0472">Membrane</keyword>
<feature type="transmembrane region" description="Helical" evidence="8">
    <location>
        <begin position="16"/>
        <end position="34"/>
    </location>
</feature>
<feature type="transmembrane region" description="Helical" evidence="8">
    <location>
        <begin position="609"/>
        <end position="631"/>
    </location>
</feature>
<comment type="function">
    <text evidence="8">Uptake of L-lactate across the membrane. Can also transport D-lactate and glycolate.</text>
</comment>
<dbReference type="AlphaFoldDB" id="H5SJR0"/>
<dbReference type="GO" id="GO:0005886">
    <property type="term" value="C:plasma membrane"/>
    <property type="evidence" value="ECO:0007669"/>
    <property type="project" value="UniProtKB-SubCell"/>
</dbReference>
<keyword evidence="3 8" id="KW-0813">Transport</keyword>
<reference evidence="9" key="2">
    <citation type="journal article" date="2012" name="PLoS ONE">
        <title>A Deeply Branching Thermophilic Bacterium with an Ancient Acetyl-CoA Pathway Dominates a Subsurface Ecosystem.</title>
        <authorList>
            <person name="Takami H."/>
            <person name="Noguchi H."/>
            <person name="Takaki Y."/>
            <person name="Uchiyama I."/>
            <person name="Toyoda A."/>
            <person name="Nishi S."/>
            <person name="Chee G.-J."/>
            <person name="Arai W."/>
            <person name="Nunoura T."/>
            <person name="Itoh T."/>
            <person name="Hattori M."/>
            <person name="Takai K."/>
        </authorList>
    </citation>
    <scope>NUCLEOTIDE SEQUENCE</scope>
</reference>
<name>H5SJR0_9BACT</name>
<protein>
    <recommendedName>
        <fullName evidence="8">L-lactate permease</fullName>
    </recommendedName>
</protein>
<dbReference type="InterPro" id="IPR003804">
    <property type="entry name" value="Lactate_perm"/>
</dbReference>
<feature type="transmembrane region" description="Helical" evidence="8">
    <location>
        <begin position="479"/>
        <end position="497"/>
    </location>
</feature>
<feature type="transmembrane region" description="Helical" evidence="8">
    <location>
        <begin position="224"/>
        <end position="247"/>
    </location>
</feature>
<keyword evidence="4 8" id="KW-1003">Cell membrane</keyword>
<gene>
    <name evidence="9" type="ORF">HGMM_F37F03C19</name>
</gene>
<feature type="transmembrane region" description="Helical" evidence="8">
    <location>
        <begin position="139"/>
        <end position="162"/>
    </location>
</feature>
<dbReference type="PANTHER" id="PTHR30003">
    <property type="entry name" value="L-LACTATE PERMEASE"/>
    <property type="match status" value="1"/>
</dbReference>
<feature type="transmembrane region" description="Helical" evidence="8">
    <location>
        <begin position="503"/>
        <end position="528"/>
    </location>
</feature>
<evidence type="ECO:0000256" key="5">
    <source>
        <dbReference type="ARBA" id="ARBA00022692"/>
    </source>
</evidence>
<evidence type="ECO:0000256" key="1">
    <source>
        <dbReference type="ARBA" id="ARBA00004651"/>
    </source>
</evidence>
<proteinExistence type="inferred from homology"/>
<dbReference type="Pfam" id="PF02652">
    <property type="entry name" value="Lactate_perm"/>
    <property type="match status" value="2"/>
</dbReference>
<evidence type="ECO:0000256" key="2">
    <source>
        <dbReference type="ARBA" id="ARBA00010100"/>
    </source>
</evidence>
<dbReference type="GO" id="GO:0015295">
    <property type="term" value="F:solute:proton symporter activity"/>
    <property type="evidence" value="ECO:0007669"/>
    <property type="project" value="TreeGrafter"/>
</dbReference>
<evidence type="ECO:0000256" key="8">
    <source>
        <dbReference type="RuleBase" id="RU365092"/>
    </source>
</evidence>
<feature type="transmembrane region" description="Helical" evidence="8">
    <location>
        <begin position="333"/>
        <end position="353"/>
    </location>
</feature>
<organism evidence="9">
    <name type="scientific">uncultured Planctomycetota bacterium</name>
    <dbReference type="NCBI Taxonomy" id="120965"/>
    <lineage>
        <taxon>Bacteria</taxon>
        <taxon>Pseudomonadati</taxon>
        <taxon>Planctomycetota</taxon>
        <taxon>environmental samples</taxon>
    </lineage>
</organism>
<feature type="transmembrane region" description="Helical" evidence="8">
    <location>
        <begin position="43"/>
        <end position="61"/>
    </location>
</feature>
<evidence type="ECO:0000256" key="3">
    <source>
        <dbReference type="ARBA" id="ARBA00022448"/>
    </source>
</evidence>
<feature type="transmembrane region" description="Helical" evidence="8">
    <location>
        <begin position="169"/>
        <end position="185"/>
    </location>
</feature>
<keyword evidence="5 8" id="KW-0812">Transmembrane</keyword>